<feature type="region of interest" description="Disordered" evidence="1">
    <location>
        <begin position="418"/>
        <end position="454"/>
    </location>
</feature>
<accession>A0ABR1Y6P3</accession>
<protein>
    <submittedName>
        <fullName evidence="2">Uncharacterized protein</fullName>
    </submittedName>
</protein>
<feature type="compositionally biased region" description="Basic and acidic residues" evidence="1">
    <location>
        <begin position="940"/>
        <end position="950"/>
    </location>
</feature>
<keyword evidence="3" id="KW-1185">Reference proteome</keyword>
<feature type="region of interest" description="Disordered" evidence="1">
    <location>
        <begin position="221"/>
        <end position="264"/>
    </location>
</feature>
<gene>
    <name evidence="2" type="ORF">IWX90DRAFT_482163</name>
</gene>
<proteinExistence type="predicted"/>
<reference evidence="2 3" key="1">
    <citation type="journal article" date="2022" name="G3 (Bethesda)">
        <title>Enemy or ally: a genomic approach to elucidate the lifestyle of Phyllosticta citrichinaensis.</title>
        <authorList>
            <person name="Buijs V.A."/>
            <person name="Groenewald J.Z."/>
            <person name="Haridas S."/>
            <person name="LaButti K.M."/>
            <person name="Lipzen A."/>
            <person name="Martin F.M."/>
            <person name="Barry K."/>
            <person name="Grigoriev I.V."/>
            <person name="Crous P.W."/>
            <person name="Seidl M.F."/>
        </authorList>
    </citation>
    <scope>NUCLEOTIDE SEQUENCE [LARGE SCALE GENOMIC DNA]</scope>
    <source>
        <strain evidence="2 3">CBS 129764</strain>
    </source>
</reference>
<feature type="region of interest" description="Disordered" evidence="1">
    <location>
        <begin position="680"/>
        <end position="950"/>
    </location>
</feature>
<feature type="compositionally biased region" description="Polar residues" evidence="1">
    <location>
        <begin position="861"/>
        <end position="873"/>
    </location>
</feature>
<feature type="compositionally biased region" description="Basic and acidic residues" evidence="1">
    <location>
        <begin position="823"/>
        <end position="839"/>
    </location>
</feature>
<feature type="compositionally biased region" description="Acidic residues" evidence="1">
    <location>
        <begin position="232"/>
        <end position="248"/>
    </location>
</feature>
<feature type="compositionally biased region" description="Polar residues" evidence="1">
    <location>
        <begin position="925"/>
        <end position="939"/>
    </location>
</feature>
<feature type="compositionally biased region" description="Acidic residues" evidence="1">
    <location>
        <begin position="893"/>
        <end position="911"/>
    </location>
</feature>
<evidence type="ECO:0000313" key="3">
    <source>
        <dbReference type="Proteomes" id="UP001456524"/>
    </source>
</evidence>
<sequence length="950" mass="104140">MASSSSSTKGGIETFLESLNAYNADEILTNATQEKIMGDIAVLPAEHQRQAANAFIEALKAASAGLDRRIFELCKLKEDDKTAQKAAGPAIVRSLYPISHGNQRITHSQPEKHEENLRRIQKYWGDKSASRYRAMEKLSQYIATMSTSTKEFVAVAYLNAEILARIETNGHGKTIITSNDAKVAKEKVVNVLKTGPKDAVPPLPVLDPSLLEKHGLRISSTTGLLKPKTEPESDEDVDENEIADENVIDETTVDKDEVDENVASENAVNQKMSIDKDFNVNEVLDEILAQVLAENITDDERKGEDENVNESGIDEHQGETEHTHELGAHGQTERLTGREGFDTPGFRARLEAWLVQDLEDETLARIVVGFVWANGWVHGPFVRFGNVVALEEQSSTSTAVSKDGLLFSITPQVSAKNLSFPPTTQPVQTSPATTLNHHQDEKSSSTFRSRKMKPELVSSDLTTTDGVNSFIKALKTTSLSKLGKDALNQLGERIYSLPTDTQADAIKAIIESAETDKAIMCEVVDRVAAKTRADKAAHPSQSKAHWRRLLTKFDMTLRRLRPDDPVTERRLFEIEEFWGIRITNRYMSLPSSVLTHLAAIAEEVEHSVAAAYLNAEVLARKERKVNGAKGKVSSGLGITPGDTKNAKAKIQGNEPVPVLSADLLAKHRLRVSKNTGLLKPIEEDESDEECDFDKYDGESGNASKKEKSEDKSEDKNGGGVAQEQKQIDEDGGKGELSQEQNEAEPTHTSVKNQSEQEDAQESEKGDCLSVGDAGGNAEVQDKEPSTNAEDEDEDDARENSMDQSEAELTHTSVKQSEQEDVQEIEKGEHLFVGDAEVHGQEQSNTAANEDEGEKGEKSQEQSDAGPSTGTSVKRQLEEQEDEQPSKRVRLSDDAEVNDQEQNDNGNEDEGEKADSGKDAIEADPSTCTSEKPVCQSVSDTEAKESVKEDA</sequence>
<dbReference type="Proteomes" id="UP001456524">
    <property type="component" value="Unassembled WGS sequence"/>
</dbReference>
<feature type="compositionally biased region" description="Basic and acidic residues" evidence="1">
    <location>
        <begin position="692"/>
        <end position="716"/>
    </location>
</feature>
<feature type="region of interest" description="Disordered" evidence="1">
    <location>
        <begin position="298"/>
        <end position="337"/>
    </location>
</feature>
<comment type="caution">
    <text evidence="2">The sequence shown here is derived from an EMBL/GenBank/DDBJ whole genome shotgun (WGS) entry which is preliminary data.</text>
</comment>
<feature type="compositionally biased region" description="Polar residues" evidence="1">
    <location>
        <begin position="418"/>
        <end position="436"/>
    </location>
</feature>
<feature type="compositionally biased region" description="Basic and acidic residues" evidence="1">
    <location>
        <begin position="313"/>
        <end position="337"/>
    </location>
</feature>
<evidence type="ECO:0000256" key="1">
    <source>
        <dbReference type="SAM" id="MobiDB-lite"/>
    </source>
</evidence>
<feature type="region of interest" description="Disordered" evidence="1">
    <location>
        <begin position="629"/>
        <end position="653"/>
    </location>
</feature>
<dbReference type="EMBL" id="JBBWUH010000001">
    <property type="protein sequence ID" value="KAK8177135.1"/>
    <property type="molecule type" value="Genomic_DNA"/>
</dbReference>
<evidence type="ECO:0000313" key="2">
    <source>
        <dbReference type="EMBL" id="KAK8177135.1"/>
    </source>
</evidence>
<organism evidence="2 3">
    <name type="scientific">Phyllosticta citrichinensis</name>
    <dbReference type="NCBI Taxonomy" id="1130410"/>
    <lineage>
        <taxon>Eukaryota</taxon>
        <taxon>Fungi</taxon>
        <taxon>Dikarya</taxon>
        <taxon>Ascomycota</taxon>
        <taxon>Pezizomycotina</taxon>
        <taxon>Dothideomycetes</taxon>
        <taxon>Dothideomycetes incertae sedis</taxon>
        <taxon>Botryosphaeriales</taxon>
        <taxon>Phyllostictaceae</taxon>
        <taxon>Phyllosticta</taxon>
    </lineage>
</organism>
<feature type="compositionally biased region" description="Acidic residues" evidence="1">
    <location>
        <begin position="682"/>
        <end position="691"/>
    </location>
</feature>
<feature type="compositionally biased region" description="Basic and acidic residues" evidence="1">
    <location>
        <begin position="883"/>
        <end position="892"/>
    </location>
</feature>
<name>A0ABR1Y6P3_9PEZI</name>